<sequence length="74" mass="8842">MRYIVVRHGHGQRVSMNRKNRQTSIKKAPAKHQHHTQLNFVWSMSHERSSGEVKKLLQQKKISEIIIWMLRTLI</sequence>
<keyword evidence="2" id="KW-1185">Reference proteome</keyword>
<accession>A0A1J1HIC9</accession>
<dbReference type="AlphaFoldDB" id="A0A1J1HIC9"/>
<protein>
    <submittedName>
        <fullName evidence="1">CLUMA_CG001452, isoform A</fullName>
    </submittedName>
</protein>
<gene>
    <name evidence="1" type="ORF">CLUMA_CG001452</name>
</gene>
<dbReference type="Proteomes" id="UP000183832">
    <property type="component" value="Unassembled WGS sequence"/>
</dbReference>
<organism evidence="1 2">
    <name type="scientific">Clunio marinus</name>
    <dbReference type="NCBI Taxonomy" id="568069"/>
    <lineage>
        <taxon>Eukaryota</taxon>
        <taxon>Metazoa</taxon>
        <taxon>Ecdysozoa</taxon>
        <taxon>Arthropoda</taxon>
        <taxon>Hexapoda</taxon>
        <taxon>Insecta</taxon>
        <taxon>Pterygota</taxon>
        <taxon>Neoptera</taxon>
        <taxon>Endopterygota</taxon>
        <taxon>Diptera</taxon>
        <taxon>Nematocera</taxon>
        <taxon>Chironomoidea</taxon>
        <taxon>Chironomidae</taxon>
        <taxon>Clunio</taxon>
    </lineage>
</organism>
<dbReference type="EMBL" id="CVRI01000004">
    <property type="protein sequence ID" value="CRK87659.1"/>
    <property type="molecule type" value="Genomic_DNA"/>
</dbReference>
<evidence type="ECO:0000313" key="2">
    <source>
        <dbReference type="Proteomes" id="UP000183832"/>
    </source>
</evidence>
<proteinExistence type="predicted"/>
<evidence type="ECO:0000313" key="1">
    <source>
        <dbReference type="EMBL" id="CRK87659.1"/>
    </source>
</evidence>
<reference evidence="1 2" key="1">
    <citation type="submission" date="2015-04" db="EMBL/GenBank/DDBJ databases">
        <authorList>
            <person name="Syromyatnikov M.Y."/>
            <person name="Popov V.N."/>
        </authorList>
    </citation>
    <scope>NUCLEOTIDE SEQUENCE [LARGE SCALE GENOMIC DNA]</scope>
</reference>
<name>A0A1J1HIC9_9DIPT</name>